<gene>
    <name evidence="3" type="ORF">NOI20_07440</name>
</gene>
<feature type="transmembrane region" description="Helical" evidence="1">
    <location>
        <begin position="20"/>
        <end position="41"/>
    </location>
</feature>
<feature type="transmembrane region" description="Helical" evidence="1">
    <location>
        <begin position="140"/>
        <end position="160"/>
    </location>
</feature>
<sequence length="295" mass="31903">MRYANHHMLTDPARPTAQLWRLALGLGIIVALFFAMSYSYFNLLAELVTQAEWPTLAQEIDAGSSPRGMLALLGIFGLITLSLTLVLRTLHHRKLLSLIGPMGKAGRDFLRVTTAIIALSVLLLILPEPDGIAPGPGLPLLRWAALLPLALPLIFIQVTAEELVFRGYIQSTLAARIRSPLVWMFLPAALFGALHWDPQVMGDNAPVYVATAFIFGLASADLTARSGTLGPAVALHFAINVSALLLTAPQGNNFGLALHLYPFTLDDTAARAIWLPYDLLQLLCAWLAARLAIGS</sequence>
<comment type="caution">
    <text evidence="3">The sequence shown here is derived from an EMBL/GenBank/DDBJ whole genome shotgun (WGS) entry which is preliminary data.</text>
</comment>
<keyword evidence="4" id="KW-1185">Reference proteome</keyword>
<reference evidence="3" key="1">
    <citation type="submission" date="2022-07" db="EMBL/GenBank/DDBJ databases">
        <authorList>
            <person name="Otstavnykh N."/>
            <person name="Isaeva M."/>
            <person name="Bystritskaya E."/>
        </authorList>
    </citation>
    <scope>NUCLEOTIDE SEQUENCE</scope>
    <source>
        <strain evidence="3">10Alg 79</strain>
    </source>
</reference>
<organism evidence="3 4">
    <name type="scientific">Rhodalgimonas zhirmunskyi</name>
    <dbReference type="NCBI Taxonomy" id="2964767"/>
    <lineage>
        <taxon>Bacteria</taxon>
        <taxon>Pseudomonadati</taxon>
        <taxon>Pseudomonadota</taxon>
        <taxon>Alphaproteobacteria</taxon>
        <taxon>Rhodobacterales</taxon>
        <taxon>Roseobacteraceae</taxon>
        <taxon>Rhodalgimonas</taxon>
    </lineage>
</organism>
<dbReference type="AlphaFoldDB" id="A0AAJ1X5T0"/>
<keyword evidence="1" id="KW-0812">Transmembrane</keyword>
<feature type="transmembrane region" description="Helical" evidence="1">
    <location>
        <begin position="69"/>
        <end position="88"/>
    </location>
</feature>
<dbReference type="RefSeq" id="WP_317625565.1">
    <property type="nucleotide sequence ID" value="NZ_JANFFA010000002.1"/>
</dbReference>
<feature type="transmembrane region" description="Helical" evidence="1">
    <location>
        <begin position="229"/>
        <end position="248"/>
    </location>
</feature>
<feature type="transmembrane region" description="Helical" evidence="1">
    <location>
        <begin position="205"/>
        <end position="222"/>
    </location>
</feature>
<keyword evidence="1" id="KW-0472">Membrane</keyword>
<dbReference type="GO" id="GO:0008237">
    <property type="term" value="F:metallopeptidase activity"/>
    <property type="evidence" value="ECO:0007669"/>
    <property type="project" value="UniProtKB-KW"/>
</dbReference>
<feature type="domain" description="CAAX prenyl protease 2/Lysostaphin resistance protein A-like" evidence="2">
    <location>
        <begin position="145"/>
        <end position="241"/>
    </location>
</feature>
<keyword evidence="3" id="KW-0378">Hydrolase</keyword>
<proteinExistence type="predicted"/>
<feature type="transmembrane region" description="Helical" evidence="1">
    <location>
        <begin position="181"/>
        <end position="199"/>
    </location>
</feature>
<dbReference type="PANTHER" id="PTHR36435">
    <property type="entry name" value="SLR1288 PROTEIN"/>
    <property type="match status" value="1"/>
</dbReference>
<evidence type="ECO:0000313" key="4">
    <source>
        <dbReference type="Proteomes" id="UP001227162"/>
    </source>
</evidence>
<dbReference type="PANTHER" id="PTHR36435:SF1">
    <property type="entry name" value="CAAX AMINO TERMINAL PROTEASE FAMILY PROTEIN"/>
    <property type="match status" value="1"/>
</dbReference>
<dbReference type="Pfam" id="PF02517">
    <property type="entry name" value="Rce1-like"/>
    <property type="match status" value="1"/>
</dbReference>
<protein>
    <submittedName>
        <fullName evidence="3">CPBP family intramembrane metalloprotease</fullName>
    </submittedName>
</protein>
<evidence type="ECO:0000313" key="3">
    <source>
        <dbReference type="EMBL" id="MDQ2093939.1"/>
    </source>
</evidence>
<dbReference type="Proteomes" id="UP001227162">
    <property type="component" value="Unassembled WGS sequence"/>
</dbReference>
<keyword evidence="1" id="KW-1133">Transmembrane helix</keyword>
<dbReference type="GO" id="GO:0004175">
    <property type="term" value="F:endopeptidase activity"/>
    <property type="evidence" value="ECO:0007669"/>
    <property type="project" value="UniProtKB-ARBA"/>
</dbReference>
<feature type="transmembrane region" description="Helical" evidence="1">
    <location>
        <begin position="268"/>
        <end position="289"/>
    </location>
</feature>
<feature type="transmembrane region" description="Helical" evidence="1">
    <location>
        <begin position="109"/>
        <end position="128"/>
    </location>
</feature>
<evidence type="ECO:0000256" key="1">
    <source>
        <dbReference type="SAM" id="Phobius"/>
    </source>
</evidence>
<dbReference type="InterPro" id="IPR052710">
    <property type="entry name" value="CAAX_protease"/>
</dbReference>
<keyword evidence="3" id="KW-0645">Protease</keyword>
<dbReference type="InterPro" id="IPR003675">
    <property type="entry name" value="Rce1/LyrA-like_dom"/>
</dbReference>
<dbReference type="GO" id="GO:0080120">
    <property type="term" value="P:CAAX-box protein maturation"/>
    <property type="evidence" value="ECO:0007669"/>
    <property type="project" value="UniProtKB-ARBA"/>
</dbReference>
<reference evidence="3" key="2">
    <citation type="submission" date="2023-04" db="EMBL/GenBank/DDBJ databases">
        <title>'Rhodoalgimonas zhirmunskyi' gen. nov., isolated from a red alga.</title>
        <authorList>
            <person name="Nedashkovskaya O.I."/>
            <person name="Otstavnykh N.Y."/>
            <person name="Bystritskaya E.P."/>
            <person name="Balabanova L.A."/>
            <person name="Isaeva M.P."/>
        </authorList>
    </citation>
    <scope>NUCLEOTIDE SEQUENCE</scope>
    <source>
        <strain evidence="3">10Alg 79</strain>
    </source>
</reference>
<name>A0AAJ1X5T0_9RHOB</name>
<dbReference type="EMBL" id="JANFFA010000002">
    <property type="protein sequence ID" value="MDQ2093939.1"/>
    <property type="molecule type" value="Genomic_DNA"/>
</dbReference>
<evidence type="ECO:0000259" key="2">
    <source>
        <dbReference type="Pfam" id="PF02517"/>
    </source>
</evidence>
<accession>A0AAJ1X5T0</accession>
<keyword evidence="3" id="KW-0482">Metalloprotease</keyword>